<name>A0AAU9XTK0_9CNID</name>
<keyword evidence="9" id="KW-0325">Glycoprotein</keyword>
<dbReference type="PRINTS" id="PR00248">
    <property type="entry name" value="GPCRMGR"/>
</dbReference>
<keyword evidence="4 12" id="KW-0732">Signal</keyword>
<dbReference type="Pfam" id="PF01094">
    <property type="entry name" value="ANF_receptor"/>
    <property type="match status" value="1"/>
</dbReference>
<dbReference type="FunFam" id="3.40.50.2300:FF:000016">
    <property type="entry name" value="Taste 1 receptor member 2"/>
    <property type="match status" value="1"/>
</dbReference>
<keyword evidence="5 11" id="KW-1133">Transmembrane helix</keyword>
<feature type="transmembrane region" description="Helical" evidence="11">
    <location>
        <begin position="741"/>
        <end position="759"/>
    </location>
</feature>
<dbReference type="Proteomes" id="UP001159428">
    <property type="component" value="Unassembled WGS sequence"/>
</dbReference>
<sequence length="836" mass="94076">MSFSRCLVFIYICVYAFVHARYKNGDFMLGGLTSSSVRQFQDTEAQCGGSNEQFGVAQAIIFAVEKINNDPYLLPNISLGYDIRNYDGNITKAGKITYELFEDTLCASSATGNKTKRQPIVALIGPFDSRTALYIGGILRMFNVSGISGTTTSGELSSNSYAHLYRTVPSDTFLAKAMVDIIEHFNWSYVAAVGLDDSYGRGGVWSLVNEATARKHPFCIAMTEFIRHEAQFPSIKYVVEELKSRENIKVVILWLYGDYLQRFIEEVSRQNLTDRVWILSEIYSISKENDFMDSRFSVLEGSIGFQHHDYNGHEFKESLKTILTNAMTDNMTSEISTIYDNSKSEQHHSNVVNEIYSSYVPYIIDAVYSAAHALDILTTDLNGIDASDLQQFDVNIKKMQRVLGRVNFTGLTGKIKFDKFGDINSASYDIFSIERVSSETNGLKTTLVGKWENHAKSKAQLNFYREILWRTVNGETPKSECSEQCQPGTRKSSTSPCCWHCVQCPGSSVNPYPGSASCVECPKGRTANQAKTECVALPSANLSYNSVSGMFILGFATFGVILSFFSFVVIVKFWNSPIVKASKRELSISLLLSVLLLLSLTFINVLEPTNTICRIIYPVRYLTYNLCLSVLLTKFLLISSAFQVPIVINSLSDRVQVCILIMLQVLLLIFILPWLQLDPPFKVQHIYSELYTFSKCKAFTSFTGKSLFSVICFYVFVQLLLSAVFAFNVRKIPENFSEAKRTAFSLYIFLLSLLCFHPVEWSIDGWYVTVVDCVTTLLSAYGFLGCIFLPKMYILLFRPDLNALANIRQEVTQFSFGSNRVRVRPAVDISTQEPQC</sequence>
<evidence type="ECO:0000256" key="6">
    <source>
        <dbReference type="ARBA" id="ARBA00023040"/>
    </source>
</evidence>
<evidence type="ECO:0000313" key="14">
    <source>
        <dbReference type="EMBL" id="CAH3158287.1"/>
    </source>
</evidence>
<protein>
    <recommendedName>
        <fullName evidence="13">G-protein coupled receptors family 3 profile domain-containing protein</fullName>
    </recommendedName>
</protein>
<keyword evidence="3 11" id="KW-0812">Transmembrane</keyword>
<reference evidence="14 15" key="1">
    <citation type="submission" date="2022-05" db="EMBL/GenBank/DDBJ databases">
        <authorList>
            <consortium name="Genoscope - CEA"/>
            <person name="William W."/>
        </authorList>
    </citation>
    <scope>NUCLEOTIDE SEQUENCE [LARGE SCALE GENOMIC DNA]</scope>
</reference>
<dbReference type="Pfam" id="PF07562">
    <property type="entry name" value="NCD3G"/>
    <property type="match status" value="1"/>
</dbReference>
<feature type="transmembrane region" description="Helical" evidence="11">
    <location>
        <begin position="586"/>
        <end position="606"/>
    </location>
</feature>
<evidence type="ECO:0000256" key="5">
    <source>
        <dbReference type="ARBA" id="ARBA00022989"/>
    </source>
</evidence>
<comment type="caution">
    <text evidence="14">The sequence shown here is derived from an EMBL/GenBank/DDBJ whole genome shotgun (WGS) entry which is preliminary data.</text>
</comment>
<dbReference type="GO" id="GO:0004930">
    <property type="term" value="F:G protein-coupled receptor activity"/>
    <property type="evidence" value="ECO:0007669"/>
    <property type="project" value="UniProtKB-KW"/>
</dbReference>
<dbReference type="InterPro" id="IPR000337">
    <property type="entry name" value="GPCR_3"/>
</dbReference>
<evidence type="ECO:0000256" key="4">
    <source>
        <dbReference type="ARBA" id="ARBA00022729"/>
    </source>
</evidence>
<dbReference type="AlphaFoldDB" id="A0AAU9XTK0"/>
<keyword evidence="6" id="KW-0297">G-protein coupled receptor</keyword>
<dbReference type="CDD" id="cd06350">
    <property type="entry name" value="PBP1_GPCR_family_C-like"/>
    <property type="match status" value="1"/>
</dbReference>
<evidence type="ECO:0000256" key="1">
    <source>
        <dbReference type="ARBA" id="ARBA00004651"/>
    </source>
</evidence>
<keyword evidence="15" id="KW-1185">Reference proteome</keyword>
<keyword evidence="8" id="KW-0675">Receptor</keyword>
<dbReference type="InterPro" id="IPR017978">
    <property type="entry name" value="GPCR_3_C"/>
</dbReference>
<dbReference type="SUPFAM" id="SSF53822">
    <property type="entry name" value="Periplasmic binding protein-like I"/>
    <property type="match status" value="1"/>
</dbReference>
<dbReference type="EMBL" id="CALNXJ010000067">
    <property type="protein sequence ID" value="CAH3158287.1"/>
    <property type="molecule type" value="Genomic_DNA"/>
</dbReference>
<dbReference type="InterPro" id="IPR038550">
    <property type="entry name" value="GPCR_3_9-Cys_sf"/>
</dbReference>
<organism evidence="14 15">
    <name type="scientific">Pocillopora meandrina</name>
    <dbReference type="NCBI Taxonomy" id="46732"/>
    <lineage>
        <taxon>Eukaryota</taxon>
        <taxon>Metazoa</taxon>
        <taxon>Cnidaria</taxon>
        <taxon>Anthozoa</taxon>
        <taxon>Hexacorallia</taxon>
        <taxon>Scleractinia</taxon>
        <taxon>Astrocoeniina</taxon>
        <taxon>Pocilloporidae</taxon>
        <taxon>Pocillopora</taxon>
    </lineage>
</organism>
<dbReference type="InterPro" id="IPR028082">
    <property type="entry name" value="Peripla_BP_I"/>
</dbReference>
<evidence type="ECO:0000313" key="15">
    <source>
        <dbReference type="Proteomes" id="UP001159428"/>
    </source>
</evidence>
<accession>A0AAU9XTK0</accession>
<dbReference type="CDD" id="cd13953">
    <property type="entry name" value="7tm_classC_mGluR-like"/>
    <property type="match status" value="1"/>
</dbReference>
<keyword evidence="2" id="KW-1003">Cell membrane</keyword>
<dbReference type="Gene3D" id="3.40.50.2300">
    <property type="match status" value="2"/>
</dbReference>
<dbReference type="PROSITE" id="PS50259">
    <property type="entry name" value="G_PROTEIN_RECEP_F3_4"/>
    <property type="match status" value="1"/>
</dbReference>
<dbReference type="PANTHER" id="PTHR24060">
    <property type="entry name" value="METABOTROPIC GLUTAMATE RECEPTOR"/>
    <property type="match status" value="1"/>
</dbReference>
<evidence type="ECO:0000256" key="2">
    <source>
        <dbReference type="ARBA" id="ARBA00022475"/>
    </source>
</evidence>
<evidence type="ECO:0000256" key="9">
    <source>
        <dbReference type="ARBA" id="ARBA00023180"/>
    </source>
</evidence>
<feature type="transmembrane region" description="Helical" evidence="11">
    <location>
        <begin position="765"/>
        <end position="789"/>
    </location>
</feature>
<evidence type="ECO:0000256" key="11">
    <source>
        <dbReference type="SAM" id="Phobius"/>
    </source>
</evidence>
<dbReference type="Pfam" id="PF00003">
    <property type="entry name" value="7tm_3"/>
    <property type="match status" value="1"/>
</dbReference>
<dbReference type="InterPro" id="IPR050726">
    <property type="entry name" value="mGluR"/>
</dbReference>
<gene>
    <name evidence="14" type="ORF">PMEA_00030508</name>
</gene>
<dbReference type="Gene3D" id="2.10.50.30">
    <property type="entry name" value="GPCR, family 3, nine cysteines domain"/>
    <property type="match status" value="1"/>
</dbReference>
<feature type="signal peptide" evidence="12">
    <location>
        <begin position="1"/>
        <end position="20"/>
    </location>
</feature>
<keyword evidence="7 11" id="KW-0472">Membrane</keyword>
<feature type="transmembrane region" description="Helical" evidence="11">
    <location>
        <begin position="550"/>
        <end position="574"/>
    </location>
</feature>
<keyword evidence="10" id="KW-0807">Transducer</keyword>
<feature type="domain" description="G-protein coupled receptors family 3 profile" evidence="13">
    <location>
        <begin position="548"/>
        <end position="811"/>
    </location>
</feature>
<dbReference type="InterPro" id="IPR001828">
    <property type="entry name" value="ANF_lig-bd_rcpt"/>
</dbReference>
<feature type="transmembrane region" description="Helical" evidence="11">
    <location>
        <begin position="626"/>
        <end position="648"/>
    </location>
</feature>
<evidence type="ECO:0000256" key="8">
    <source>
        <dbReference type="ARBA" id="ARBA00023170"/>
    </source>
</evidence>
<dbReference type="GO" id="GO:0005886">
    <property type="term" value="C:plasma membrane"/>
    <property type="evidence" value="ECO:0007669"/>
    <property type="project" value="UniProtKB-SubCell"/>
</dbReference>
<evidence type="ECO:0000256" key="3">
    <source>
        <dbReference type="ARBA" id="ARBA00022692"/>
    </source>
</evidence>
<proteinExistence type="predicted"/>
<evidence type="ECO:0000256" key="12">
    <source>
        <dbReference type="SAM" id="SignalP"/>
    </source>
</evidence>
<dbReference type="InterPro" id="IPR011500">
    <property type="entry name" value="GPCR_3_9-Cys_dom"/>
</dbReference>
<evidence type="ECO:0000256" key="7">
    <source>
        <dbReference type="ARBA" id="ARBA00023136"/>
    </source>
</evidence>
<evidence type="ECO:0000259" key="13">
    <source>
        <dbReference type="PROSITE" id="PS50259"/>
    </source>
</evidence>
<comment type="subcellular location">
    <subcellularLocation>
        <location evidence="1">Cell membrane</location>
        <topology evidence="1">Multi-pass membrane protein</topology>
    </subcellularLocation>
</comment>
<feature type="chain" id="PRO_5043527160" description="G-protein coupled receptors family 3 profile domain-containing protein" evidence="12">
    <location>
        <begin position="21"/>
        <end position="836"/>
    </location>
</feature>
<feature type="transmembrane region" description="Helical" evidence="11">
    <location>
        <begin position="707"/>
        <end position="729"/>
    </location>
</feature>
<feature type="transmembrane region" description="Helical" evidence="11">
    <location>
        <begin position="655"/>
        <end position="675"/>
    </location>
</feature>
<evidence type="ECO:0000256" key="10">
    <source>
        <dbReference type="ARBA" id="ARBA00023224"/>
    </source>
</evidence>